<evidence type="ECO:0000313" key="1">
    <source>
        <dbReference type="EMBL" id="GBM63573.1"/>
    </source>
</evidence>
<proteinExistence type="predicted"/>
<keyword evidence="2" id="KW-1185">Reference proteome</keyword>
<dbReference type="EMBL" id="BGPR01102588">
    <property type="protein sequence ID" value="GBM63573.1"/>
    <property type="molecule type" value="Genomic_DNA"/>
</dbReference>
<reference evidence="1 2" key="1">
    <citation type="journal article" date="2019" name="Sci. Rep.">
        <title>Orb-weaving spider Araneus ventricosus genome elucidates the spidroin gene catalogue.</title>
        <authorList>
            <person name="Kono N."/>
            <person name="Nakamura H."/>
            <person name="Ohtoshi R."/>
            <person name="Moran D.A.P."/>
            <person name="Shinohara A."/>
            <person name="Yoshida Y."/>
            <person name="Fujiwara M."/>
            <person name="Mori M."/>
            <person name="Tomita M."/>
            <person name="Arakawa K."/>
        </authorList>
    </citation>
    <scope>NUCLEOTIDE SEQUENCE [LARGE SCALE GENOMIC DNA]</scope>
</reference>
<name>A0A4Y2HE39_ARAVE</name>
<accession>A0A4Y2HE39</accession>
<dbReference type="Proteomes" id="UP000499080">
    <property type="component" value="Unassembled WGS sequence"/>
</dbReference>
<protein>
    <submittedName>
        <fullName evidence="1">Uncharacterized protein</fullName>
    </submittedName>
</protein>
<gene>
    <name evidence="1" type="ORF">AVEN_233048_1</name>
</gene>
<dbReference type="AlphaFoldDB" id="A0A4Y2HE39"/>
<evidence type="ECO:0000313" key="2">
    <source>
        <dbReference type="Proteomes" id="UP000499080"/>
    </source>
</evidence>
<organism evidence="1 2">
    <name type="scientific">Araneus ventricosus</name>
    <name type="common">Orbweaver spider</name>
    <name type="synonym">Epeira ventricosa</name>
    <dbReference type="NCBI Taxonomy" id="182803"/>
    <lineage>
        <taxon>Eukaryota</taxon>
        <taxon>Metazoa</taxon>
        <taxon>Ecdysozoa</taxon>
        <taxon>Arthropoda</taxon>
        <taxon>Chelicerata</taxon>
        <taxon>Arachnida</taxon>
        <taxon>Araneae</taxon>
        <taxon>Araneomorphae</taxon>
        <taxon>Entelegynae</taxon>
        <taxon>Araneoidea</taxon>
        <taxon>Araneidae</taxon>
        <taxon>Araneus</taxon>
    </lineage>
</organism>
<sequence length="202" mass="22667">MLVRSFAQLPEFNEAFQCCKVPFPWARPSVAKFLDVLPIFDGESSKFLDNLSLLLIWAHHRNNIQMLFQLFLFQVADILSLGRGTNLEWLEVRTCGLWSVEFEQSCGSYGAWLCKYLGSARVSGCTEAVWSLPLPLMCWLFTAIMREATDELTSPRATSILPAPTMGNNANLGRNSWKDKPLGRSFSLPSATCYEAVVATVF</sequence>
<comment type="caution">
    <text evidence="1">The sequence shown here is derived from an EMBL/GenBank/DDBJ whole genome shotgun (WGS) entry which is preliminary data.</text>
</comment>